<proteinExistence type="predicted"/>
<dbReference type="AlphaFoldDB" id="Q08RJ9"/>
<evidence type="ECO:0000259" key="4">
    <source>
        <dbReference type="PROSITE" id="PS50110"/>
    </source>
</evidence>
<feature type="domain" description="Response regulatory" evidence="4">
    <location>
        <begin position="602"/>
        <end position="713"/>
    </location>
</feature>
<keyword evidence="1 2" id="KW-0597">Phosphoprotein</keyword>
<gene>
    <name evidence="5" type="ORF">STIAU_6818</name>
</gene>
<dbReference type="CDD" id="cd00156">
    <property type="entry name" value="REC"/>
    <property type="match status" value="1"/>
</dbReference>
<dbReference type="Gene3D" id="3.40.50.2300">
    <property type="match status" value="1"/>
</dbReference>
<dbReference type="InterPro" id="IPR001789">
    <property type="entry name" value="Sig_transdc_resp-reg_receiver"/>
</dbReference>
<name>Q08RJ9_STIAD</name>
<dbReference type="EMBL" id="AAMD01000183">
    <property type="protein sequence ID" value="EAU63095.1"/>
    <property type="molecule type" value="Genomic_DNA"/>
</dbReference>
<feature type="compositionally biased region" description="Polar residues" evidence="3">
    <location>
        <begin position="364"/>
        <end position="376"/>
    </location>
</feature>
<evidence type="ECO:0000256" key="2">
    <source>
        <dbReference type="PROSITE-ProRule" id="PRU00169"/>
    </source>
</evidence>
<dbReference type="SUPFAM" id="SSF52172">
    <property type="entry name" value="CheY-like"/>
    <property type="match status" value="1"/>
</dbReference>
<feature type="compositionally biased region" description="Basic and acidic residues" evidence="3">
    <location>
        <begin position="313"/>
        <end position="336"/>
    </location>
</feature>
<feature type="modified residue" description="4-aspartylphosphate" evidence="2">
    <location>
        <position position="652"/>
    </location>
</feature>
<feature type="compositionally biased region" description="Low complexity" evidence="3">
    <location>
        <begin position="338"/>
        <end position="347"/>
    </location>
</feature>
<evidence type="ECO:0000313" key="6">
    <source>
        <dbReference type="Proteomes" id="UP000032702"/>
    </source>
</evidence>
<protein>
    <submittedName>
        <fullName evidence="5">Response regulator receiver domain protein</fullName>
    </submittedName>
</protein>
<dbReference type="GO" id="GO:0000160">
    <property type="term" value="P:phosphorelay signal transduction system"/>
    <property type="evidence" value="ECO:0007669"/>
    <property type="project" value="InterPro"/>
</dbReference>
<reference evidence="5 6" key="1">
    <citation type="submission" date="2006-04" db="EMBL/GenBank/DDBJ databases">
        <authorList>
            <person name="Nierman W.C."/>
        </authorList>
    </citation>
    <scope>NUCLEOTIDE SEQUENCE [LARGE SCALE GENOMIC DNA]</scope>
    <source>
        <strain evidence="5 6">DW4/3-1</strain>
    </source>
</reference>
<dbReference type="PANTHER" id="PTHR44591">
    <property type="entry name" value="STRESS RESPONSE REGULATOR PROTEIN 1"/>
    <property type="match status" value="1"/>
</dbReference>
<accession>Q08RJ9</accession>
<evidence type="ECO:0000256" key="3">
    <source>
        <dbReference type="SAM" id="MobiDB-lite"/>
    </source>
</evidence>
<dbReference type="InterPro" id="IPR050595">
    <property type="entry name" value="Bact_response_regulator"/>
</dbReference>
<sequence length="716" mass="75774">MGIDYPPITLRALRGAIKRLDAPAAPGCLLQELGGLQGMVGDDEVGPSALDGGEHFHHDPLSIHPPVLGGGLEHRVLAGNVVGGHRHITALLHPVDDVQVGQRGLDHDHVGALGEILRQFVEGLARVARVHLVTPAIPELGGALGRLPERAVEAGGVLDRVGENGRLPLVGLVQRLAQGEHAPVHHVRGCDDVRARLGTGHGHLRQQRERRVVGHMAPFEHAAVAVIRVLAEAHVRDDLHVGDGLLHGADGALDDSIPGVALRAAGILVARNAKENDGGNPQGLGLLGLRDSMLHRQVEDARHGGDGTPHIPALDDKERVDEVRGGERRLSHHVPEDGGAAQAAGAMEGKGHGVHGINRDRVPATTSESGVASPATSRPAGVMPPRLPGASGGPSRLETVLLDYLDELGNPERLAQAGGDPRRGRAVAGRHQNNGQRGLLGLFPELLEKLAPGQNGHPQVQNDDARRGVLREDVQALFPVGGRGHLEPRVFEDACHCFSDIRIIFQQQHCSAHGLLSRLTLVSAVPPPLVAECARSIGSRPVQSMPEPSPPGTCRLLSRCRPWPPNERNSTMSTPASIPCASIEVGSKTGSLSVNPLARRGPLLVVEDDPGIREALTGLLEEAGFHVAAAANGKEGLQVMARLGLPCLVLVDLWMPLMSGCEFISHLREHPNRRNLPVVAMTASESPAPADVEACLRKPFASSALLDLVKAHCTRK</sequence>
<dbReference type="SMART" id="SM00448">
    <property type="entry name" value="REC"/>
    <property type="match status" value="1"/>
</dbReference>
<dbReference type="Proteomes" id="UP000032702">
    <property type="component" value="Unassembled WGS sequence"/>
</dbReference>
<dbReference type="PROSITE" id="PS50110">
    <property type="entry name" value="RESPONSE_REGULATORY"/>
    <property type="match status" value="1"/>
</dbReference>
<comment type="caution">
    <text evidence="5">The sequence shown here is derived from an EMBL/GenBank/DDBJ whole genome shotgun (WGS) entry which is preliminary data.</text>
</comment>
<dbReference type="Pfam" id="PF00072">
    <property type="entry name" value="Response_reg"/>
    <property type="match status" value="1"/>
</dbReference>
<evidence type="ECO:0000256" key="1">
    <source>
        <dbReference type="ARBA" id="ARBA00022553"/>
    </source>
</evidence>
<dbReference type="PANTHER" id="PTHR44591:SF23">
    <property type="entry name" value="CHEY SUBFAMILY"/>
    <property type="match status" value="1"/>
</dbReference>
<evidence type="ECO:0000313" key="5">
    <source>
        <dbReference type="EMBL" id="EAU63095.1"/>
    </source>
</evidence>
<organism evidence="5 6">
    <name type="scientific">Stigmatella aurantiaca (strain DW4/3-1)</name>
    <dbReference type="NCBI Taxonomy" id="378806"/>
    <lineage>
        <taxon>Bacteria</taxon>
        <taxon>Pseudomonadati</taxon>
        <taxon>Myxococcota</taxon>
        <taxon>Myxococcia</taxon>
        <taxon>Myxococcales</taxon>
        <taxon>Cystobacterineae</taxon>
        <taxon>Archangiaceae</taxon>
        <taxon>Stigmatella</taxon>
    </lineage>
</organism>
<feature type="region of interest" description="Disordered" evidence="3">
    <location>
        <begin position="300"/>
        <end position="393"/>
    </location>
</feature>
<dbReference type="InterPro" id="IPR011006">
    <property type="entry name" value="CheY-like_superfamily"/>
</dbReference>